<dbReference type="Pfam" id="PF01926">
    <property type="entry name" value="MMR_HSR1"/>
    <property type="match status" value="1"/>
</dbReference>
<keyword evidence="5 10" id="KW-0547">Nucleotide-binding</keyword>
<dbReference type="InterPro" id="IPR006073">
    <property type="entry name" value="GTP-bd"/>
</dbReference>
<dbReference type="Gene3D" id="3.40.50.300">
    <property type="entry name" value="P-loop containing nucleotide triphosphate hydrolases"/>
    <property type="match status" value="1"/>
</dbReference>
<dbReference type="NCBIfam" id="TIGR03598">
    <property type="entry name" value="GTPase_YsxC"/>
    <property type="match status" value="1"/>
</dbReference>
<keyword evidence="6" id="KW-0460">Magnesium</keyword>
<evidence type="ECO:0000256" key="2">
    <source>
        <dbReference type="ARBA" id="ARBA00009638"/>
    </source>
</evidence>
<sequence length="202" mass="23433">MKIRKVQFEISAVRPEQWPQDGLPEFAFIGRSNVGKSSLLNRLLNRKSLARVSQHPGKTQQINFYNINDTLRFADLPGYGYAQVSKTQRAAFRKWIVQYLEKREPITRVLHLVDIRHEPSVDDRDFHRLLLELQHPVLVVATKLDKIAKRDIAKHIQQIRTGLQTPNPILSISSEKNMYIDELWSVLETDLTAHESELSDNE</sequence>
<comment type="function">
    <text evidence="10">Necessary for normal cell division and for the maintenance of normal septation.</text>
</comment>
<keyword evidence="9 10" id="KW-0131">Cell cycle</keyword>
<keyword evidence="4" id="KW-0479">Metal-binding</keyword>
<dbReference type="Proteomes" id="UP000184016">
    <property type="component" value="Unassembled WGS sequence"/>
</dbReference>
<proteinExistence type="inferred from homology"/>
<comment type="cofactor">
    <cofactor evidence="1">
        <name>Mg(2+)</name>
        <dbReference type="ChEBI" id="CHEBI:18420"/>
    </cofactor>
</comment>
<evidence type="ECO:0000256" key="1">
    <source>
        <dbReference type="ARBA" id="ARBA00001946"/>
    </source>
</evidence>
<accession>A0A1M6UPZ0</accession>
<dbReference type="SUPFAM" id="SSF52540">
    <property type="entry name" value="P-loop containing nucleoside triphosphate hydrolases"/>
    <property type="match status" value="1"/>
</dbReference>
<dbReference type="RefSeq" id="WP_072874739.1">
    <property type="nucleotide sequence ID" value="NZ_FRAF01000020.1"/>
</dbReference>
<evidence type="ECO:0000256" key="9">
    <source>
        <dbReference type="ARBA" id="ARBA00023306"/>
    </source>
</evidence>
<dbReference type="InterPro" id="IPR030393">
    <property type="entry name" value="G_ENGB_dom"/>
</dbReference>
<keyword evidence="3 10" id="KW-0132">Cell division</keyword>
<dbReference type="STRING" id="1830138.SAMN05443507_12062"/>
<evidence type="ECO:0000313" key="12">
    <source>
        <dbReference type="EMBL" id="SHK71265.1"/>
    </source>
</evidence>
<gene>
    <name evidence="10" type="primary">engB</name>
    <name evidence="12" type="ORF">SAMN05443507_12062</name>
</gene>
<dbReference type="EMBL" id="FRAF01000020">
    <property type="protein sequence ID" value="SHK71265.1"/>
    <property type="molecule type" value="Genomic_DNA"/>
</dbReference>
<name>A0A1M6UPZ0_9BACL</name>
<evidence type="ECO:0000256" key="10">
    <source>
        <dbReference type="HAMAP-Rule" id="MF_00321"/>
    </source>
</evidence>
<dbReference type="GO" id="GO:0046872">
    <property type="term" value="F:metal ion binding"/>
    <property type="evidence" value="ECO:0007669"/>
    <property type="project" value="UniProtKB-KW"/>
</dbReference>
<keyword evidence="8 10" id="KW-0717">Septation</keyword>
<keyword evidence="13" id="KW-1185">Reference proteome</keyword>
<feature type="domain" description="EngB-type G" evidence="11">
    <location>
        <begin position="22"/>
        <end position="193"/>
    </location>
</feature>
<dbReference type="HAMAP" id="MF_00321">
    <property type="entry name" value="GTPase_EngB"/>
    <property type="match status" value="1"/>
</dbReference>
<comment type="similarity">
    <text evidence="2 10">Belongs to the TRAFAC class TrmE-Era-EngA-EngB-Septin-like GTPase superfamily. EngB GTPase family.</text>
</comment>
<evidence type="ECO:0000256" key="7">
    <source>
        <dbReference type="ARBA" id="ARBA00023134"/>
    </source>
</evidence>
<dbReference type="CDD" id="cd01876">
    <property type="entry name" value="YihA_EngB"/>
    <property type="match status" value="1"/>
</dbReference>
<evidence type="ECO:0000256" key="6">
    <source>
        <dbReference type="ARBA" id="ARBA00022842"/>
    </source>
</evidence>
<dbReference type="GO" id="GO:0005525">
    <property type="term" value="F:GTP binding"/>
    <property type="evidence" value="ECO:0007669"/>
    <property type="project" value="UniProtKB-UniRule"/>
</dbReference>
<evidence type="ECO:0000256" key="5">
    <source>
        <dbReference type="ARBA" id="ARBA00022741"/>
    </source>
</evidence>
<dbReference type="AlphaFoldDB" id="A0A1M6UPZ0"/>
<dbReference type="GO" id="GO:0000917">
    <property type="term" value="P:division septum assembly"/>
    <property type="evidence" value="ECO:0007669"/>
    <property type="project" value="UniProtKB-KW"/>
</dbReference>
<evidence type="ECO:0000256" key="4">
    <source>
        <dbReference type="ARBA" id="ARBA00022723"/>
    </source>
</evidence>
<dbReference type="PROSITE" id="PS51706">
    <property type="entry name" value="G_ENGB"/>
    <property type="match status" value="1"/>
</dbReference>
<dbReference type="InterPro" id="IPR019987">
    <property type="entry name" value="GTP-bd_ribosome_bio_YsxC"/>
</dbReference>
<evidence type="ECO:0000259" key="11">
    <source>
        <dbReference type="PROSITE" id="PS51706"/>
    </source>
</evidence>
<evidence type="ECO:0000256" key="3">
    <source>
        <dbReference type="ARBA" id="ARBA00022618"/>
    </source>
</evidence>
<protein>
    <recommendedName>
        <fullName evidence="10">Probable GTP-binding protein EngB</fullName>
    </recommendedName>
</protein>
<dbReference type="PANTHER" id="PTHR11649:SF13">
    <property type="entry name" value="ENGB-TYPE G DOMAIN-CONTAINING PROTEIN"/>
    <property type="match status" value="1"/>
</dbReference>
<evidence type="ECO:0000313" key="13">
    <source>
        <dbReference type="Proteomes" id="UP000184016"/>
    </source>
</evidence>
<keyword evidence="7 10" id="KW-0342">GTP-binding</keyword>
<organism evidence="12 13">
    <name type="scientific">Alicyclobacillus tolerans</name>
    <dbReference type="NCBI Taxonomy" id="90970"/>
    <lineage>
        <taxon>Bacteria</taxon>
        <taxon>Bacillati</taxon>
        <taxon>Bacillota</taxon>
        <taxon>Bacilli</taxon>
        <taxon>Bacillales</taxon>
        <taxon>Alicyclobacillaceae</taxon>
        <taxon>Alicyclobacillus</taxon>
    </lineage>
</organism>
<dbReference type="PANTHER" id="PTHR11649">
    <property type="entry name" value="MSS1/TRME-RELATED GTP-BINDING PROTEIN"/>
    <property type="match status" value="1"/>
</dbReference>
<dbReference type="InterPro" id="IPR027417">
    <property type="entry name" value="P-loop_NTPase"/>
</dbReference>
<evidence type="ECO:0000256" key="8">
    <source>
        <dbReference type="ARBA" id="ARBA00023210"/>
    </source>
</evidence>
<reference evidence="13" key="1">
    <citation type="submission" date="2016-11" db="EMBL/GenBank/DDBJ databases">
        <authorList>
            <person name="Varghese N."/>
            <person name="Submissions S."/>
        </authorList>
    </citation>
    <scope>NUCLEOTIDE SEQUENCE [LARGE SCALE GENOMIC DNA]</scope>
    <source>
        <strain evidence="13">USBA-503</strain>
    </source>
</reference>
<dbReference type="OrthoDB" id="9804921at2"/>